<dbReference type="Proteomes" id="UP000016933">
    <property type="component" value="Unassembled WGS sequence"/>
</dbReference>
<dbReference type="HOGENOM" id="CLU_2170998_0_0_1"/>
<name>N1PIV7_DOTSN</name>
<accession>N1PIV7</accession>
<gene>
    <name evidence="1" type="ORF">DOTSEDRAFT_35999</name>
</gene>
<evidence type="ECO:0000313" key="1">
    <source>
        <dbReference type="EMBL" id="EME42059.1"/>
    </source>
</evidence>
<keyword evidence="2" id="KW-1185">Reference proteome</keyword>
<proteinExistence type="predicted"/>
<organism evidence="1 2">
    <name type="scientific">Dothistroma septosporum (strain NZE10 / CBS 128990)</name>
    <name type="common">Red band needle blight fungus</name>
    <name type="synonym">Mycosphaerella pini</name>
    <dbReference type="NCBI Taxonomy" id="675120"/>
    <lineage>
        <taxon>Eukaryota</taxon>
        <taxon>Fungi</taxon>
        <taxon>Dikarya</taxon>
        <taxon>Ascomycota</taxon>
        <taxon>Pezizomycotina</taxon>
        <taxon>Dothideomycetes</taxon>
        <taxon>Dothideomycetidae</taxon>
        <taxon>Mycosphaerellales</taxon>
        <taxon>Mycosphaerellaceae</taxon>
        <taxon>Dothistroma</taxon>
    </lineage>
</organism>
<protein>
    <submittedName>
        <fullName evidence="1">Uncharacterized protein</fullName>
    </submittedName>
</protein>
<dbReference type="AlphaFoldDB" id="N1PIV7"/>
<evidence type="ECO:0000313" key="2">
    <source>
        <dbReference type="Proteomes" id="UP000016933"/>
    </source>
</evidence>
<sequence>MSRSRPISSKVAVIAEMPERIPGCAFIGVAELIEKMLLGLPLPEILLAQRVYPTWKNVIDVCATLSALLDTSKGRLELVEPAEGTLPPPLHELPAPPRGDSRCLWTGLQR</sequence>
<dbReference type="EMBL" id="KB446541">
    <property type="protein sequence ID" value="EME42059.1"/>
    <property type="molecule type" value="Genomic_DNA"/>
</dbReference>
<reference evidence="2" key="1">
    <citation type="journal article" date="2012" name="PLoS Genet.">
        <title>The genomes of the fungal plant pathogens Cladosporium fulvum and Dothistroma septosporum reveal adaptation to different hosts and lifestyles but also signatures of common ancestry.</title>
        <authorList>
            <person name="de Wit P.J.G.M."/>
            <person name="van der Burgt A."/>
            <person name="Oekmen B."/>
            <person name="Stergiopoulos I."/>
            <person name="Abd-Elsalam K.A."/>
            <person name="Aerts A.L."/>
            <person name="Bahkali A.H."/>
            <person name="Beenen H.G."/>
            <person name="Chettri P."/>
            <person name="Cox M.P."/>
            <person name="Datema E."/>
            <person name="de Vries R.P."/>
            <person name="Dhillon B."/>
            <person name="Ganley A.R."/>
            <person name="Griffiths S.A."/>
            <person name="Guo Y."/>
            <person name="Hamelin R.C."/>
            <person name="Henrissat B."/>
            <person name="Kabir M.S."/>
            <person name="Jashni M.K."/>
            <person name="Kema G."/>
            <person name="Klaubauf S."/>
            <person name="Lapidus A."/>
            <person name="Levasseur A."/>
            <person name="Lindquist E."/>
            <person name="Mehrabi R."/>
            <person name="Ohm R.A."/>
            <person name="Owen T.J."/>
            <person name="Salamov A."/>
            <person name="Schwelm A."/>
            <person name="Schijlen E."/>
            <person name="Sun H."/>
            <person name="van den Burg H.A."/>
            <person name="van Ham R.C.H.J."/>
            <person name="Zhang S."/>
            <person name="Goodwin S.B."/>
            <person name="Grigoriev I.V."/>
            <person name="Collemare J."/>
            <person name="Bradshaw R.E."/>
        </authorList>
    </citation>
    <scope>NUCLEOTIDE SEQUENCE [LARGE SCALE GENOMIC DNA]</scope>
    <source>
        <strain evidence="2">NZE10 / CBS 128990</strain>
    </source>
</reference>
<reference evidence="1 2" key="2">
    <citation type="journal article" date="2012" name="PLoS Pathog.">
        <title>Diverse lifestyles and strategies of plant pathogenesis encoded in the genomes of eighteen Dothideomycetes fungi.</title>
        <authorList>
            <person name="Ohm R.A."/>
            <person name="Feau N."/>
            <person name="Henrissat B."/>
            <person name="Schoch C.L."/>
            <person name="Horwitz B.A."/>
            <person name="Barry K.W."/>
            <person name="Condon B.J."/>
            <person name="Copeland A.C."/>
            <person name="Dhillon B."/>
            <person name="Glaser F."/>
            <person name="Hesse C.N."/>
            <person name="Kosti I."/>
            <person name="LaButti K."/>
            <person name="Lindquist E.A."/>
            <person name="Lucas S."/>
            <person name="Salamov A.A."/>
            <person name="Bradshaw R.E."/>
            <person name="Ciuffetti L."/>
            <person name="Hamelin R.C."/>
            <person name="Kema G.H.J."/>
            <person name="Lawrence C."/>
            <person name="Scott J.A."/>
            <person name="Spatafora J.W."/>
            <person name="Turgeon B.G."/>
            <person name="de Wit P.J.G.M."/>
            <person name="Zhong S."/>
            <person name="Goodwin S.B."/>
            <person name="Grigoriev I.V."/>
        </authorList>
    </citation>
    <scope>NUCLEOTIDE SEQUENCE [LARGE SCALE GENOMIC DNA]</scope>
    <source>
        <strain evidence="2">NZE10 / CBS 128990</strain>
    </source>
</reference>